<gene>
    <name evidence="2" type="ordered locus">Plav_2233</name>
</gene>
<dbReference type="Proteomes" id="UP000006377">
    <property type="component" value="Chromosome"/>
</dbReference>
<dbReference type="RefSeq" id="WP_012111152.1">
    <property type="nucleotide sequence ID" value="NC_009719.1"/>
</dbReference>
<dbReference type="EMBL" id="CP000774">
    <property type="protein sequence ID" value="ABS63847.1"/>
    <property type="molecule type" value="Genomic_DNA"/>
</dbReference>
<organism evidence="2 3">
    <name type="scientific">Parvibaculum lavamentivorans (strain DS-1 / DSM 13023 / NCIMB 13966)</name>
    <dbReference type="NCBI Taxonomy" id="402881"/>
    <lineage>
        <taxon>Bacteria</taxon>
        <taxon>Pseudomonadati</taxon>
        <taxon>Pseudomonadota</taxon>
        <taxon>Alphaproteobacteria</taxon>
        <taxon>Hyphomicrobiales</taxon>
        <taxon>Parvibaculaceae</taxon>
        <taxon>Parvibaculum</taxon>
    </lineage>
</organism>
<sequence>MSLIRSNAAPSGAIGLREQAEALSEAMPPLVTEAEHVASTVAQGVHGRRRIGMGETFWQFRRFREGDTASSVDWRHSARSAHLFVRETEREAAESIWIWRDGSASMDYASEFAPCTKKDRATVLALALSSLLIQGGESVAPLGAGFAPVPGRVALRRMAHALLDAQPLDEAAASAESGARESLPPPEHLPRYAQVVLISDFLSPPEEIVARIKSYAAEGIRGHMIQVLDPAEEDLPFSGRTEFEGVEEDIRLMIGRAQNLREAYHQRLEIHRNRIIETARRINFTFATHRTDRVPQTALLALYGALSGAIAARKPPRAGV</sequence>
<dbReference type="OrthoDB" id="9794556at2"/>
<accession>A7HVB4</accession>
<evidence type="ECO:0000259" key="1">
    <source>
        <dbReference type="Pfam" id="PF01882"/>
    </source>
</evidence>
<evidence type="ECO:0000313" key="3">
    <source>
        <dbReference type="Proteomes" id="UP000006377"/>
    </source>
</evidence>
<evidence type="ECO:0000313" key="2">
    <source>
        <dbReference type="EMBL" id="ABS63847.1"/>
    </source>
</evidence>
<name>A7HVB4_PARL1</name>
<dbReference type="STRING" id="402881.Plav_2233"/>
<dbReference type="KEGG" id="pla:Plav_2233"/>
<keyword evidence="3" id="KW-1185">Reference proteome</keyword>
<dbReference type="InterPro" id="IPR002881">
    <property type="entry name" value="DUF58"/>
</dbReference>
<dbReference type="AlphaFoldDB" id="A7HVB4"/>
<proteinExistence type="predicted"/>
<dbReference type="Pfam" id="PF01882">
    <property type="entry name" value="DUF58"/>
    <property type="match status" value="1"/>
</dbReference>
<dbReference type="PANTHER" id="PTHR33608">
    <property type="entry name" value="BLL2464 PROTEIN"/>
    <property type="match status" value="1"/>
</dbReference>
<reference evidence="2 3" key="1">
    <citation type="journal article" date="2011" name="Stand. Genomic Sci.">
        <title>Complete genome sequence of Parvibaculum lavamentivorans type strain (DS-1(T)).</title>
        <authorList>
            <person name="Schleheck D."/>
            <person name="Weiss M."/>
            <person name="Pitluck S."/>
            <person name="Bruce D."/>
            <person name="Land M.L."/>
            <person name="Han S."/>
            <person name="Saunders E."/>
            <person name="Tapia R."/>
            <person name="Detter C."/>
            <person name="Brettin T."/>
            <person name="Han J."/>
            <person name="Woyke T."/>
            <person name="Goodwin L."/>
            <person name="Pennacchio L."/>
            <person name="Nolan M."/>
            <person name="Cook A.M."/>
            <person name="Kjelleberg S."/>
            <person name="Thomas T."/>
        </authorList>
    </citation>
    <scope>NUCLEOTIDE SEQUENCE [LARGE SCALE GENOMIC DNA]</scope>
    <source>
        <strain evidence="3">DS-1 / DSM 13023 / NCIMB 13966</strain>
    </source>
</reference>
<dbReference type="eggNOG" id="COG1721">
    <property type="taxonomic scope" value="Bacteria"/>
</dbReference>
<dbReference type="HOGENOM" id="CLU_054927_3_0_5"/>
<protein>
    <recommendedName>
        <fullName evidence="1">DUF58 domain-containing protein</fullName>
    </recommendedName>
</protein>
<feature type="domain" description="DUF58" evidence="1">
    <location>
        <begin position="60"/>
        <end position="273"/>
    </location>
</feature>
<dbReference type="PANTHER" id="PTHR33608:SF6">
    <property type="entry name" value="BLL2464 PROTEIN"/>
    <property type="match status" value="1"/>
</dbReference>